<dbReference type="Proteomes" id="UP001500393">
    <property type="component" value="Unassembled WGS sequence"/>
</dbReference>
<dbReference type="InterPro" id="IPR050595">
    <property type="entry name" value="Bact_response_regulator"/>
</dbReference>
<evidence type="ECO:0000313" key="5">
    <source>
        <dbReference type="Proteomes" id="UP001500393"/>
    </source>
</evidence>
<dbReference type="SUPFAM" id="SSF52172">
    <property type="entry name" value="CheY-like"/>
    <property type="match status" value="1"/>
</dbReference>
<dbReference type="PANTHER" id="PTHR44591:SF3">
    <property type="entry name" value="RESPONSE REGULATORY DOMAIN-CONTAINING PROTEIN"/>
    <property type="match status" value="1"/>
</dbReference>
<dbReference type="PANTHER" id="PTHR44591">
    <property type="entry name" value="STRESS RESPONSE REGULATOR PROTEIN 1"/>
    <property type="match status" value="1"/>
</dbReference>
<protein>
    <submittedName>
        <fullName evidence="4">Response regulator</fullName>
    </submittedName>
</protein>
<sequence length="129" mass="13649">MLSAMALRCFIVDDNATFLTAARTLLERDGCTVVGLASTTAEALRAVDDLEPDVVLVDVDLGGESGFDLVRRFQRETTVDGSRVILISTHAEEDLGDLLATAPARAFLSKSDLSGGAIRQILDGTARPG</sequence>
<dbReference type="InterPro" id="IPR001789">
    <property type="entry name" value="Sig_transdc_resp-reg_receiver"/>
</dbReference>
<dbReference type="EMBL" id="BAAAOS010000020">
    <property type="protein sequence ID" value="GAA1579505.1"/>
    <property type="molecule type" value="Genomic_DNA"/>
</dbReference>
<organism evidence="4 5">
    <name type="scientific">Kribbella sancticallisti</name>
    <dbReference type="NCBI Taxonomy" id="460087"/>
    <lineage>
        <taxon>Bacteria</taxon>
        <taxon>Bacillati</taxon>
        <taxon>Actinomycetota</taxon>
        <taxon>Actinomycetes</taxon>
        <taxon>Propionibacteriales</taxon>
        <taxon>Kribbellaceae</taxon>
        <taxon>Kribbella</taxon>
    </lineage>
</organism>
<reference evidence="5" key="1">
    <citation type="journal article" date="2019" name="Int. J. Syst. Evol. Microbiol.">
        <title>The Global Catalogue of Microorganisms (GCM) 10K type strain sequencing project: providing services to taxonomists for standard genome sequencing and annotation.</title>
        <authorList>
            <consortium name="The Broad Institute Genomics Platform"/>
            <consortium name="The Broad Institute Genome Sequencing Center for Infectious Disease"/>
            <person name="Wu L."/>
            <person name="Ma J."/>
        </authorList>
    </citation>
    <scope>NUCLEOTIDE SEQUENCE [LARGE SCALE GENOMIC DNA]</scope>
    <source>
        <strain evidence="5">JCM 14969</strain>
    </source>
</reference>
<dbReference type="PROSITE" id="PS50110">
    <property type="entry name" value="RESPONSE_REGULATORY"/>
    <property type="match status" value="1"/>
</dbReference>
<keyword evidence="1 2" id="KW-0597">Phosphoprotein</keyword>
<evidence type="ECO:0000256" key="1">
    <source>
        <dbReference type="ARBA" id="ARBA00022553"/>
    </source>
</evidence>
<feature type="modified residue" description="4-aspartylphosphate" evidence="2">
    <location>
        <position position="58"/>
    </location>
</feature>
<gene>
    <name evidence="4" type="ORF">GCM10009789_36560</name>
</gene>
<proteinExistence type="predicted"/>
<dbReference type="CDD" id="cd17535">
    <property type="entry name" value="REC_NarL-like"/>
    <property type="match status" value="1"/>
</dbReference>
<dbReference type="InterPro" id="IPR058245">
    <property type="entry name" value="NreC/VraR/RcsB-like_REC"/>
</dbReference>
<dbReference type="SMART" id="SM00448">
    <property type="entry name" value="REC"/>
    <property type="match status" value="1"/>
</dbReference>
<comment type="caution">
    <text evidence="4">The sequence shown here is derived from an EMBL/GenBank/DDBJ whole genome shotgun (WGS) entry which is preliminary data.</text>
</comment>
<dbReference type="InterPro" id="IPR011006">
    <property type="entry name" value="CheY-like_superfamily"/>
</dbReference>
<dbReference type="Gene3D" id="3.40.50.2300">
    <property type="match status" value="1"/>
</dbReference>
<feature type="domain" description="Response regulatory" evidence="3">
    <location>
        <begin position="8"/>
        <end position="125"/>
    </location>
</feature>
<evidence type="ECO:0000259" key="3">
    <source>
        <dbReference type="PROSITE" id="PS50110"/>
    </source>
</evidence>
<evidence type="ECO:0000256" key="2">
    <source>
        <dbReference type="PROSITE-ProRule" id="PRU00169"/>
    </source>
</evidence>
<name>A0ABP4PIT0_9ACTN</name>
<accession>A0ABP4PIT0</accession>
<dbReference type="Pfam" id="PF00072">
    <property type="entry name" value="Response_reg"/>
    <property type="match status" value="1"/>
</dbReference>
<evidence type="ECO:0000313" key="4">
    <source>
        <dbReference type="EMBL" id="GAA1579505.1"/>
    </source>
</evidence>
<keyword evidence="5" id="KW-1185">Reference proteome</keyword>